<feature type="transmembrane region" description="Helical" evidence="1">
    <location>
        <begin position="234"/>
        <end position="252"/>
    </location>
</feature>
<dbReference type="AlphaFoldDB" id="A0A239CVE4"/>
<sequence length="299" mass="32091">MDPVTTAVRPTADRRRELLPAMRGLLLVFSVLTALGFTALFVLSTRTDEAFAWTIQPPVTAAFLGAGYAAGFTLVVLSLRDPVWAHSRVPVLTILVFTLLTLVATLVHADRFHFAAEFADSPALARGAAWFWTGVYVLIPLGILAVLAFQERAPGTDPPRRFPVPVVLRAALAVESIVLFAVGAAISVAPSSAETLWPWTLTPLTGRVVGAWLVAFGLATALAALAGDLERMRTAAIAYTVFGALELLVVLLHREHVAWDRPVAWLYVAATVAIVLTGAAGWRRAPVPERAAHAARHRS</sequence>
<dbReference type="OrthoDB" id="3078421at2"/>
<gene>
    <name evidence="2" type="ORF">SAMN04488107_1828</name>
</gene>
<keyword evidence="1" id="KW-0812">Transmembrane</keyword>
<organism evidence="2 3">
    <name type="scientific">Geodermatophilus saharensis</name>
    <dbReference type="NCBI Taxonomy" id="1137994"/>
    <lineage>
        <taxon>Bacteria</taxon>
        <taxon>Bacillati</taxon>
        <taxon>Actinomycetota</taxon>
        <taxon>Actinomycetes</taxon>
        <taxon>Geodermatophilales</taxon>
        <taxon>Geodermatophilaceae</taxon>
        <taxon>Geodermatophilus</taxon>
    </lineage>
</organism>
<keyword evidence="1" id="KW-0472">Membrane</keyword>
<evidence type="ECO:0000313" key="2">
    <source>
        <dbReference type="EMBL" id="SNS23768.1"/>
    </source>
</evidence>
<evidence type="ECO:0000256" key="1">
    <source>
        <dbReference type="SAM" id="Phobius"/>
    </source>
</evidence>
<protein>
    <submittedName>
        <fullName evidence="2">Uncharacterized protein</fullName>
    </submittedName>
</protein>
<feature type="transmembrane region" description="Helical" evidence="1">
    <location>
        <begin position="55"/>
        <end position="77"/>
    </location>
</feature>
<feature type="transmembrane region" description="Helical" evidence="1">
    <location>
        <begin position="24"/>
        <end position="43"/>
    </location>
</feature>
<keyword evidence="3" id="KW-1185">Reference proteome</keyword>
<feature type="transmembrane region" description="Helical" evidence="1">
    <location>
        <begin position="209"/>
        <end position="227"/>
    </location>
</feature>
<dbReference type="RefSeq" id="WP_089403581.1">
    <property type="nucleotide sequence ID" value="NZ_FZOH01000003.1"/>
</dbReference>
<keyword evidence="1" id="KW-1133">Transmembrane helix</keyword>
<feature type="transmembrane region" description="Helical" evidence="1">
    <location>
        <begin position="264"/>
        <end position="282"/>
    </location>
</feature>
<proteinExistence type="predicted"/>
<dbReference type="EMBL" id="FZOH01000003">
    <property type="protein sequence ID" value="SNS23768.1"/>
    <property type="molecule type" value="Genomic_DNA"/>
</dbReference>
<dbReference type="Proteomes" id="UP000198386">
    <property type="component" value="Unassembled WGS sequence"/>
</dbReference>
<accession>A0A239CVE4</accession>
<evidence type="ECO:0000313" key="3">
    <source>
        <dbReference type="Proteomes" id="UP000198386"/>
    </source>
</evidence>
<feature type="transmembrane region" description="Helical" evidence="1">
    <location>
        <begin position="129"/>
        <end position="149"/>
    </location>
</feature>
<name>A0A239CVE4_9ACTN</name>
<feature type="transmembrane region" description="Helical" evidence="1">
    <location>
        <begin position="89"/>
        <end position="109"/>
    </location>
</feature>
<reference evidence="3" key="1">
    <citation type="submission" date="2017-06" db="EMBL/GenBank/DDBJ databases">
        <authorList>
            <person name="Varghese N."/>
            <person name="Submissions S."/>
        </authorList>
    </citation>
    <scope>NUCLEOTIDE SEQUENCE [LARGE SCALE GENOMIC DNA]</scope>
    <source>
        <strain evidence="3">DSM 45423</strain>
    </source>
</reference>
<feature type="transmembrane region" description="Helical" evidence="1">
    <location>
        <begin position="170"/>
        <end position="189"/>
    </location>
</feature>